<reference evidence="1" key="2">
    <citation type="journal article" date="2022" name="New Phytol.">
        <title>Evolutionary transition to the ectomycorrhizal habit in the genomes of a hyperdiverse lineage of mushroom-forming fungi.</title>
        <authorList>
            <person name="Looney B."/>
            <person name="Miyauchi S."/>
            <person name="Morin E."/>
            <person name="Drula E."/>
            <person name="Courty P.E."/>
            <person name="Kohler A."/>
            <person name="Kuo A."/>
            <person name="LaButti K."/>
            <person name="Pangilinan J."/>
            <person name="Lipzen A."/>
            <person name="Riley R."/>
            <person name="Andreopoulos W."/>
            <person name="He G."/>
            <person name="Johnson J."/>
            <person name="Nolan M."/>
            <person name="Tritt A."/>
            <person name="Barry K.W."/>
            <person name="Grigoriev I.V."/>
            <person name="Nagy L.G."/>
            <person name="Hibbett D."/>
            <person name="Henrissat B."/>
            <person name="Matheny P.B."/>
            <person name="Labbe J."/>
            <person name="Martin F.M."/>
        </authorList>
    </citation>
    <scope>NUCLEOTIDE SEQUENCE</scope>
    <source>
        <strain evidence="1">EC-137</strain>
    </source>
</reference>
<proteinExistence type="predicted"/>
<organism evidence="1 2">
    <name type="scientific">Vararia minispora EC-137</name>
    <dbReference type="NCBI Taxonomy" id="1314806"/>
    <lineage>
        <taxon>Eukaryota</taxon>
        <taxon>Fungi</taxon>
        <taxon>Dikarya</taxon>
        <taxon>Basidiomycota</taxon>
        <taxon>Agaricomycotina</taxon>
        <taxon>Agaricomycetes</taxon>
        <taxon>Russulales</taxon>
        <taxon>Lachnocladiaceae</taxon>
        <taxon>Vararia</taxon>
    </lineage>
</organism>
<gene>
    <name evidence="1" type="ORF">K488DRAFT_44207</name>
</gene>
<dbReference type="EMBL" id="MU273491">
    <property type="protein sequence ID" value="KAI0035011.1"/>
    <property type="molecule type" value="Genomic_DNA"/>
</dbReference>
<evidence type="ECO:0000313" key="1">
    <source>
        <dbReference type="EMBL" id="KAI0035011.1"/>
    </source>
</evidence>
<reference evidence="1" key="1">
    <citation type="submission" date="2021-02" db="EMBL/GenBank/DDBJ databases">
        <authorList>
            <consortium name="DOE Joint Genome Institute"/>
            <person name="Ahrendt S."/>
            <person name="Looney B.P."/>
            <person name="Miyauchi S."/>
            <person name="Morin E."/>
            <person name="Drula E."/>
            <person name="Courty P.E."/>
            <person name="Chicoki N."/>
            <person name="Fauchery L."/>
            <person name="Kohler A."/>
            <person name="Kuo A."/>
            <person name="Labutti K."/>
            <person name="Pangilinan J."/>
            <person name="Lipzen A."/>
            <person name="Riley R."/>
            <person name="Andreopoulos W."/>
            <person name="He G."/>
            <person name="Johnson J."/>
            <person name="Barry K.W."/>
            <person name="Grigoriev I.V."/>
            <person name="Nagy L."/>
            <person name="Hibbett D."/>
            <person name="Henrissat B."/>
            <person name="Matheny P.B."/>
            <person name="Labbe J."/>
            <person name="Martin F."/>
        </authorList>
    </citation>
    <scope>NUCLEOTIDE SEQUENCE</scope>
    <source>
        <strain evidence="1">EC-137</strain>
    </source>
</reference>
<sequence length="258" mass="29566">MIEPIVFYDVPQAVPEGADPSERAWSPHTWKTRYALNMKKLPYTTTWIEYPDMAGELQKYGVAQEKRLYRGVPKYTVPTIIDPNTKRAVADSEAIALYLDDHYPDIGPRFFPPHTRSLQCAMVQRTRDLTGMVFRQIVYETWRVMTPRAQPYIRESREILLGVKLEDSAAKGEARKVALKEIADWLEETRGFIRANGEHAMFLGGERPVYADADIAGTLFWVRKVAGADSDVWRTIVTASEGHWAKFMEAFKEYETVA</sequence>
<protein>
    <submittedName>
        <fullName evidence="1">Uncharacterized protein</fullName>
    </submittedName>
</protein>
<name>A0ACB8QU99_9AGAM</name>
<keyword evidence="2" id="KW-1185">Reference proteome</keyword>
<accession>A0ACB8QU99</accession>
<comment type="caution">
    <text evidence="1">The sequence shown here is derived from an EMBL/GenBank/DDBJ whole genome shotgun (WGS) entry which is preliminary data.</text>
</comment>
<dbReference type="Proteomes" id="UP000814128">
    <property type="component" value="Unassembled WGS sequence"/>
</dbReference>
<evidence type="ECO:0000313" key="2">
    <source>
        <dbReference type="Proteomes" id="UP000814128"/>
    </source>
</evidence>